<dbReference type="GeneID" id="24139154"/>
<feature type="compositionally biased region" description="Polar residues" evidence="1">
    <location>
        <begin position="63"/>
        <end position="72"/>
    </location>
</feature>
<feature type="compositionally biased region" description="Basic and acidic residues" evidence="1">
    <location>
        <begin position="42"/>
        <end position="54"/>
    </location>
</feature>
<keyword evidence="2" id="KW-0812">Transmembrane</keyword>
<feature type="transmembrane region" description="Helical" evidence="2">
    <location>
        <begin position="12"/>
        <end position="32"/>
    </location>
</feature>
<keyword evidence="4" id="KW-1185">Reference proteome</keyword>
<evidence type="ECO:0000256" key="2">
    <source>
        <dbReference type="SAM" id="Phobius"/>
    </source>
</evidence>
<dbReference type="VEuPathDB" id="FungiDB:SPRG_17622"/>
<evidence type="ECO:0000313" key="4">
    <source>
        <dbReference type="Proteomes" id="UP000030745"/>
    </source>
</evidence>
<keyword evidence="2" id="KW-0472">Membrane</keyword>
<sequence length="72" mass="8219">MDVWTGPRCTKYDLEAVTLAVVGSVLGLVLRLRRNNGVLARQQEEIRREKHSESSSHFLVREPSQSDVQITR</sequence>
<gene>
    <name evidence="3" type="ORF">SPRG_17622</name>
</gene>
<feature type="region of interest" description="Disordered" evidence="1">
    <location>
        <begin position="42"/>
        <end position="72"/>
    </location>
</feature>
<reference evidence="3 4" key="1">
    <citation type="journal article" date="2013" name="PLoS Genet.">
        <title>Distinctive expansion of potential virulence genes in the genome of the oomycete fish pathogen Saprolegnia parasitica.</title>
        <authorList>
            <person name="Jiang R.H."/>
            <person name="de Bruijn I."/>
            <person name="Haas B.J."/>
            <person name="Belmonte R."/>
            <person name="Lobach L."/>
            <person name="Christie J."/>
            <person name="van den Ackerveken G."/>
            <person name="Bottin A."/>
            <person name="Bulone V."/>
            <person name="Diaz-Moreno S.M."/>
            <person name="Dumas B."/>
            <person name="Fan L."/>
            <person name="Gaulin E."/>
            <person name="Govers F."/>
            <person name="Grenville-Briggs L.J."/>
            <person name="Horner N.R."/>
            <person name="Levin J.Z."/>
            <person name="Mammella M."/>
            <person name="Meijer H.J."/>
            <person name="Morris P."/>
            <person name="Nusbaum C."/>
            <person name="Oome S."/>
            <person name="Phillips A.J."/>
            <person name="van Rooyen D."/>
            <person name="Rzeszutek E."/>
            <person name="Saraiva M."/>
            <person name="Secombes C.J."/>
            <person name="Seidl M.F."/>
            <person name="Snel B."/>
            <person name="Stassen J.H."/>
            <person name="Sykes S."/>
            <person name="Tripathy S."/>
            <person name="van den Berg H."/>
            <person name="Vega-Arreguin J.C."/>
            <person name="Wawra S."/>
            <person name="Young S.K."/>
            <person name="Zeng Q."/>
            <person name="Dieguez-Uribeondo J."/>
            <person name="Russ C."/>
            <person name="Tyler B.M."/>
            <person name="van West P."/>
        </authorList>
    </citation>
    <scope>NUCLEOTIDE SEQUENCE [LARGE SCALE GENOMIC DNA]</scope>
    <source>
        <strain evidence="3 4">CBS 223.65</strain>
    </source>
</reference>
<dbReference type="KEGG" id="spar:SPRG_17622"/>
<accession>A0A067BRH8</accession>
<proteinExistence type="predicted"/>
<dbReference type="AlphaFoldDB" id="A0A067BRH8"/>
<name>A0A067BRH8_SAPPC</name>
<evidence type="ECO:0000256" key="1">
    <source>
        <dbReference type="SAM" id="MobiDB-lite"/>
    </source>
</evidence>
<evidence type="ECO:0008006" key="5">
    <source>
        <dbReference type="Google" id="ProtNLM"/>
    </source>
</evidence>
<dbReference type="Proteomes" id="UP000030745">
    <property type="component" value="Unassembled WGS sequence"/>
</dbReference>
<evidence type="ECO:0000313" key="3">
    <source>
        <dbReference type="EMBL" id="KDO16916.1"/>
    </source>
</evidence>
<organism evidence="3 4">
    <name type="scientific">Saprolegnia parasitica (strain CBS 223.65)</name>
    <dbReference type="NCBI Taxonomy" id="695850"/>
    <lineage>
        <taxon>Eukaryota</taxon>
        <taxon>Sar</taxon>
        <taxon>Stramenopiles</taxon>
        <taxon>Oomycota</taxon>
        <taxon>Saprolegniomycetes</taxon>
        <taxon>Saprolegniales</taxon>
        <taxon>Saprolegniaceae</taxon>
        <taxon>Saprolegnia</taxon>
    </lineage>
</organism>
<dbReference type="RefSeq" id="XP_012212377.1">
    <property type="nucleotide sequence ID" value="XM_012356987.1"/>
</dbReference>
<keyword evidence="2" id="KW-1133">Transmembrane helix</keyword>
<protein>
    <recommendedName>
        <fullName evidence="5">Transmembrane protein</fullName>
    </recommendedName>
</protein>
<dbReference type="EMBL" id="KK583865">
    <property type="protein sequence ID" value="KDO16916.1"/>
    <property type="molecule type" value="Genomic_DNA"/>
</dbReference>